<protein>
    <submittedName>
        <fullName evidence="1">Uncharacterized protein</fullName>
    </submittedName>
</protein>
<gene>
    <name evidence="1" type="ORF">M513_00334</name>
</gene>
<dbReference type="Proteomes" id="UP000030764">
    <property type="component" value="Unassembled WGS sequence"/>
</dbReference>
<keyword evidence="2" id="KW-1185">Reference proteome</keyword>
<evidence type="ECO:0000313" key="2">
    <source>
        <dbReference type="Proteomes" id="UP000030764"/>
    </source>
</evidence>
<organism evidence="1 2">
    <name type="scientific">Trichuris suis</name>
    <name type="common">pig whipworm</name>
    <dbReference type="NCBI Taxonomy" id="68888"/>
    <lineage>
        <taxon>Eukaryota</taxon>
        <taxon>Metazoa</taxon>
        <taxon>Ecdysozoa</taxon>
        <taxon>Nematoda</taxon>
        <taxon>Enoplea</taxon>
        <taxon>Dorylaimia</taxon>
        <taxon>Trichinellida</taxon>
        <taxon>Trichuridae</taxon>
        <taxon>Trichuris</taxon>
    </lineage>
</organism>
<reference evidence="1 2" key="1">
    <citation type="journal article" date="2014" name="Nat. Genet.">
        <title>Genome and transcriptome of the porcine whipworm Trichuris suis.</title>
        <authorList>
            <person name="Jex A.R."/>
            <person name="Nejsum P."/>
            <person name="Schwarz E.M."/>
            <person name="Hu L."/>
            <person name="Young N.D."/>
            <person name="Hall R.S."/>
            <person name="Korhonen P.K."/>
            <person name="Liao S."/>
            <person name="Thamsborg S."/>
            <person name="Xia J."/>
            <person name="Xu P."/>
            <person name="Wang S."/>
            <person name="Scheerlinck J.P."/>
            <person name="Hofmann A."/>
            <person name="Sternberg P.W."/>
            <person name="Wang J."/>
            <person name="Gasser R.B."/>
        </authorList>
    </citation>
    <scope>NUCLEOTIDE SEQUENCE [LARGE SCALE GENOMIC DNA]</scope>
    <source>
        <strain evidence="1">DCEP-RM93M</strain>
    </source>
</reference>
<dbReference type="AlphaFoldDB" id="A0A085MN45"/>
<dbReference type="EMBL" id="KL363183">
    <property type="protein sequence ID" value="KFD58641.1"/>
    <property type="molecule type" value="Genomic_DNA"/>
</dbReference>
<accession>A0A085MN45</accession>
<sequence>MLWQPVNFVSDESRVSAPQDRGRFLSKKGGADRTLLGLRIISDPAVLRLPPPQACSKRTR</sequence>
<evidence type="ECO:0000313" key="1">
    <source>
        <dbReference type="EMBL" id="KFD58641.1"/>
    </source>
</evidence>
<proteinExistence type="predicted"/>
<name>A0A085MN45_9BILA</name>